<keyword evidence="6" id="KW-1185">Reference proteome</keyword>
<keyword evidence="4" id="KW-0131">Cell cycle</keyword>
<evidence type="ECO:0000256" key="2">
    <source>
        <dbReference type="ARBA" id="ARBA00022618"/>
    </source>
</evidence>
<dbReference type="InterPro" id="IPR036388">
    <property type="entry name" value="WH-like_DNA-bd_sf"/>
</dbReference>
<evidence type="ECO:0000313" key="6">
    <source>
        <dbReference type="Proteomes" id="UP000294321"/>
    </source>
</evidence>
<dbReference type="SUPFAM" id="SSF46785">
    <property type="entry name" value="Winged helix' DNA-binding domain"/>
    <property type="match status" value="2"/>
</dbReference>
<dbReference type="AlphaFoldDB" id="A0A4P6ZK27"/>
<organism evidence="5 6">
    <name type="scientific">Acetilactobacillus jinshanensis</name>
    <dbReference type="NCBI Taxonomy" id="1720083"/>
    <lineage>
        <taxon>Bacteria</taxon>
        <taxon>Bacillati</taxon>
        <taxon>Bacillota</taxon>
        <taxon>Bacilli</taxon>
        <taxon>Lactobacillales</taxon>
        <taxon>Lactobacillaceae</taxon>
        <taxon>Acetilactobacillus</taxon>
    </lineage>
</organism>
<keyword evidence="3" id="KW-0159">Chromosome partition</keyword>
<dbReference type="GO" id="GO:0051304">
    <property type="term" value="P:chromosome separation"/>
    <property type="evidence" value="ECO:0007669"/>
    <property type="project" value="InterPro"/>
</dbReference>
<dbReference type="Gene3D" id="1.10.10.10">
    <property type="entry name" value="Winged helix-like DNA-binding domain superfamily/Winged helix DNA-binding domain"/>
    <property type="match status" value="2"/>
</dbReference>
<evidence type="ECO:0000256" key="3">
    <source>
        <dbReference type="ARBA" id="ARBA00022829"/>
    </source>
</evidence>
<name>A0A4P6ZK27_9LACO</name>
<protein>
    <submittedName>
        <fullName evidence="5">SMC-Scp complex subunit ScpB</fullName>
    </submittedName>
</protein>
<reference evidence="6" key="1">
    <citation type="submission" date="2018-12" db="EMBL/GenBank/DDBJ databases">
        <title>A new species of lactobacillus.</title>
        <authorList>
            <person name="Jian Y."/>
            <person name="Xin L."/>
            <person name="Hong Z.J."/>
            <person name="Ming L.Z."/>
            <person name="Hong X.Z."/>
        </authorList>
    </citation>
    <scope>NUCLEOTIDE SEQUENCE [LARGE SCALE GENOMIC DNA]</scope>
    <source>
        <strain evidence="6">HSLZ-75</strain>
    </source>
</reference>
<dbReference type="Proteomes" id="UP000294321">
    <property type="component" value="Chromosome"/>
</dbReference>
<dbReference type="KEGG" id="lji:ELX58_02315"/>
<evidence type="ECO:0000313" key="5">
    <source>
        <dbReference type="EMBL" id="QBP18004.1"/>
    </source>
</evidence>
<gene>
    <name evidence="5" type="primary">scpB</name>
    <name evidence="5" type="ORF">ELX58_02315</name>
</gene>
<evidence type="ECO:0000256" key="4">
    <source>
        <dbReference type="ARBA" id="ARBA00023306"/>
    </source>
</evidence>
<dbReference type="GO" id="GO:0051301">
    <property type="term" value="P:cell division"/>
    <property type="evidence" value="ECO:0007669"/>
    <property type="project" value="UniProtKB-KW"/>
</dbReference>
<sequence>MREDSLVITKCARVEGLLYVTGDTGLTVNQLVSVTSLSKNRIELSLKKLNQRFSNDDDCPFQLLNIHGRYQLITKKALNVDIQRYFKNTHTSILTSAALETLTIIAYNQPVTRIEVDDIRGVNSSVTIEKLLRQKLIKKAGRKKTLGNPIMFKTTDEFLNLFGLKNIKQLPKIKK</sequence>
<dbReference type="PANTHER" id="PTHR34298">
    <property type="entry name" value="SEGREGATION AND CONDENSATION PROTEIN B"/>
    <property type="match status" value="1"/>
</dbReference>
<dbReference type="NCBIfam" id="TIGR00281">
    <property type="entry name" value="SMC-Scp complex subunit ScpB"/>
    <property type="match status" value="1"/>
</dbReference>
<dbReference type="OrthoDB" id="9806226at2"/>
<accession>A0A4P6ZK27</accession>
<dbReference type="EMBL" id="CP034726">
    <property type="protein sequence ID" value="QBP18004.1"/>
    <property type="molecule type" value="Genomic_DNA"/>
</dbReference>
<dbReference type="InterPro" id="IPR036390">
    <property type="entry name" value="WH_DNA-bd_sf"/>
</dbReference>
<keyword evidence="1" id="KW-0963">Cytoplasm</keyword>
<dbReference type="PANTHER" id="PTHR34298:SF2">
    <property type="entry name" value="SEGREGATION AND CONDENSATION PROTEIN B"/>
    <property type="match status" value="1"/>
</dbReference>
<evidence type="ECO:0000256" key="1">
    <source>
        <dbReference type="ARBA" id="ARBA00022490"/>
    </source>
</evidence>
<dbReference type="Pfam" id="PF04079">
    <property type="entry name" value="SMC_ScpB"/>
    <property type="match status" value="1"/>
</dbReference>
<dbReference type="PIRSF" id="PIRSF019345">
    <property type="entry name" value="ScpB"/>
    <property type="match status" value="1"/>
</dbReference>
<dbReference type="InterPro" id="IPR005234">
    <property type="entry name" value="ScpB_csome_segregation"/>
</dbReference>
<proteinExistence type="predicted"/>
<keyword evidence="2" id="KW-0132">Cell division</keyword>